<dbReference type="STRING" id="192814.GCA_900166575_02433"/>
<organism evidence="3 4">
    <name type="scientific">Halobacillus salinus</name>
    <dbReference type="NCBI Taxonomy" id="192814"/>
    <lineage>
        <taxon>Bacteria</taxon>
        <taxon>Bacillati</taxon>
        <taxon>Bacillota</taxon>
        <taxon>Bacilli</taxon>
        <taxon>Bacillales</taxon>
        <taxon>Bacillaceae</taxon>
        <taxon>Halobacillus</taxon>
    </lineage>
</organism>
<protein>
    <submittedName>
        <fullName evidence="3">Universal stress protein</fullName>
    </submittedName>
</protein>
<dbReference type="PRINTS" id="PR01438">
    <property type="entry name" value="UNVRSLSTRESS"/>
</dbReference>
<comment type="similarity">
    <text evidence="1">Belongs to the universal stress protein A family.</text>
</comment>
<evidence type="ECO:0000313" key="4">
    <source>
        <dbReference type="Proteomes" id="UP000297982"/>
    </source>
</evidence>
<dbReference type="CDD" id="cd00293">
    <property type="entry name" value="USP-like"/>
    <property type="match status" value="1"/>
</dbReference>
<evidence type="ECO:0000259" key="2">
    <source>
        <dbReference type="Pfam" id="PF00582"/>
    </source>
</evidence>
<dbReference type="OrthoDB" id="9777884at2"/>
<keyword evidence="4" id="KW-1185">Reference proteome</keyword>
<evidence type="ECO:0000313" key="3">
    <source>
        <dbReference type="EMBL" id="TGB05341.1"/>
    </source>
</evidence>
<dbReference type="Pfam" id="PF00582">
    <property type="entry name" value="Usp"/>
    <property type="match status" value="1"/>
</dbReference>
<dbReference type="PANTHER" id="PTHR46268">
    <property type="entry name" value="STRESS RESPONSE PROTEIN NHAX"/>
    <property type="match status" value="1"/>
</dbReference>
<dbReference type="EMBL" id="SRJC01000001">
    <property type="protein sequence ID" value="TGB05341.1"/>
    <property type="molecule type" value="Genomic_DNA"/>
</dbReference>
<sequence>MYQKILLAADGSEHSIRTAERAAELATLQGDGEVTIIYVIDGDQSKTDVLTEGDRATIEKRRHERLQPIEKIMDEKKVPFTIEIRHGEAGPSIVDYANKNGFDIVVIGSRGLNALQEMVLGSVSHKVAKRADCPVMIVK</sequence>
<dbReference type="PANTHER" id="PTHR46268:SF6">
    <property type="entry name" value="UNIVERSAL STRESS PROTEIN UP12"/>
    <property type="match status" value="1"/>
</dbReference>
<dbReference type="RefSeq" id="WP_079480749.1">
    <property type="nucleotide sequence ID" value="NZ_FVYZ01000004.1"/>
</dbReference>
<name>A0A4Z0H820_9BACI</name>
<gene>
    <name evidence="3" type="ORF">E4663_10230</name>
</gene>
<dbReference type="InterPro" id="IPR014729">
    <property type="entry name" value="Rossmann-like_a/b/a_fold"/>
</dbReference>
<dbReference type="AlphaFoldDB" id="A0A4Z0H820"/>
<dbReference type="Gene3D" id="3.40.50.620">
    <property type="entry name" value="HUPs"/>
    <property type="match status" value="1"/>
</dbReference>
<dbReference type="InterPro" id="IPR006015">
    <property type="entry name" value="Universal_stress_UspA"/>
</dbReference>
<dbReference type="Proteomes" id="UP000297982">
    <property type="component" value="Unassembled WGS sequence"/>
</dbReference>
<proteinExistence type="inferred from homology"/>
<dbReference type="SUPFAM" id="SSF52402">
    <property type="entry name" value="Adenine nucleotide alpha hydrolases-like"/>
    <property type="match status" value="1"/>
</dbReference>
<evidence type="ECO:0000256" key="1">
    <source>
        <dbReference type="ARBA" id="ARBA00008791"/>
    </source>
</evidence>
<accession>A0A4Z0H820</accession>
<reference evidence="3 4" key="1">
    <citation type="journal article" date="2003" name="Int. J. Syst. Evol. Microbiol.">
        <title>Halobacillus salinus sp. nov., isolated from a salt lake on the coast of the East Sea in Korea.</title>
        <authorList>
            <person name="Yoon J.H."/>
            <person name="Kang K.H."/>
            <person name="Park Y.H."/>
        </authorList>
    </citation>
    <scope>NUCLEOTIDE SEQUENCE [LARGE SCALE GENOMIC DNA]</scope>
    <source>
        <strain evidence="3 4">HSL-3</strain>
    </source>
</reference>
<dbReference type="InterPro" id="IPR006016">
    <property type="entry name" value="UspA"/>
</dbReference>
<feature type="domain" description="UspA" evidence="2">
    <location>
        <begin position="1"/>
        <end position="139"/>
    </location>
</feature>
<comment type="caution">
    <text evidence="3">The sequence shown here is derived from an EMBL/GenBank/DDBJ whole genome shotgun (WGS) entry which is preliminary data.</text>
</comment>